<dbReference type="EMBL" id="UFQT01000377">
    <property type="protein sequence ID" value="SSX23740.1"/>
    <property type="molecule type" value="Genomic_DNA"/>
</dbReference>
<reference evidence="4" key="2">
    <citation type="submission" date="2018-07" db="EMBL/GenBank/DDBJ databases">
        <authorList>
            <person name="Quirk P.G."/>
            <person name="Krulwich T.A."/>
        </authorList>
    </citation>
    <scope>NUCLEOTIDE SEQUENCE</scope>
</reference>
<sequence>MFKTIIIMVTSSVVINLILTTRITAGDITTSVVKVAGYPIEKHRIKTTDSFKLRLHRIPSKYESSNSNKTVLLVHGILCSSSMWVANLPGNETALAFMLSDAGYDVWMLNVRAVFMEHIEGLIPRSLRTRTNSGLFNTLQLMGVNAIIARNSSFSNFARAICFNEDTVCSDVLSDFIGPVEKNIDQKQLLRFLFQYIGDNSSLKQFTHYIQLMRSKKFRMFDYGTSKNRQIYSIDTPLEYNLTEITIPISIMRAVNDPLSDKKDIKTLTKKLANVKSVISQTIKDEGYPVEIHEVITEDGYKLKLYRIPHGNHDAKPRNVMDFFNPKSRYTMKIKQKSNSNKIRRPILLVHGAAVSGSMYIVPLVKNSIAYQLADEGHDVWIINFLSMKPEYNDKIASAYLIAPVGSLANIKGLIRYGINSGRAELLFEMIDSAEMMYLPLKNENLHEILLKFCHDRVRIIMCVEMLSMILGPMNYAIDTYSVAPLVINDIIDNLSTRVIKHYLQICKNERFHQFDYGSETNLEKYNSSVPPEYNLSAINVPITLVSAKNDRLVVREDVIVLKSKLKRAKMIEIDANHLDYMALPTLIDKISDYIKNLGYQVEIHSITTKDGYILTLHRIPSTLDSHKNASKSSLKPILLVHGISVSGSMFIVPFNITSHNFPYMLSDAGYDVWIFHARAMHPKYNSKIASAYLLVPVGSLTHIRGLGKFLIETGMAKFYLDIVSNEFGLHYVPFRNELVQKLIIGFCKKRVFIRFCTELLMLSTGELDLTLDVFELAVTLVNDVIDNLSLKQLTHYIQIHDTGKLQQFDYGPNENYKRYKRKSPPEYDLTRIRVPITLMSAKYDNVATEEDVLELKSKLKNVRQIKVPANHLDFIVIPDVMKKIKNDMLNFMKKYN</sequence>
<feature type="domain" description="Partial AB-hydrolase lipase" evidence="2">
    <location>
        <begin position="279"/>
        <end position="361"/>
    </location>
</feature>
<dbReference type="AlphaFoldDB" id="A0A336M115"/>
<protein>
    <submittedName>
        <fullName evidence="4">CSON009489 protein</fullName>
    </submittedName>
</protein>
<feature type="domain" description="Partial AB-hydrolase lipase" evidence="2">
    <location>
        <begin position="32"/>
        <end position="88"/>
    </location>
</feature>
<dbReference type="OMA" id="ICTWSAI"/>
<dbReference type="InterPro" id="IPR006693">
    <property type="entry name" value="AB_hydrolase_lipase"/>
</dbReference>
<dbReference type="PANTHER" id="PTHR11005">
    <property type="entry name" value="LYSOSOMAL ACID LIPASE-RELATED"/>
    <property type="match status" value="1"/>
</dbReference>
<feature type="signal peptide" evidence="1">
    <location>
        <begin position="1"/>
        <end position="25"/>
    </location>
</feature>
<dbReference type="SUPFAM" id="SSF53474">
    <property type="entry name" value="alpha/beta-Hydrolases"/>
    <property type="match status" value="3"/>
</dbReference>
<evidence type="ECO:0000313" key="3">
    <source>
        <dbReference type="EMBL" id="SSX03374.1"/>
    </source>
</evidence>
<keyword evidence="1" id="KW-0732">Signal</keyword>
<organism evidence="4">
    <name type="scientific">Culicoides sonorensis</name>
    <name type="common">Biting midge</name>
    <dbReference type="NCBI Taxonomy" id="179676"/>
    <lineage>
        <taxon>Eukaryota</taxon>
        <taxon>Metazoa</taxon>
        <taxon>Ecdysozoa</taxon>
        <taxon>Arthropoda</taxon>
        <taxon>Hexapoda</taxon>
        <taxon>Insecta</taxon>
        <taxon>Pterygota</taxon>
        <taxon>Neoptera</taxon>
        <taxon>Endopterygota</taxon>
        <taxon>Diptera</taxon>
        <taxon>Nematocera</taxon>
        <taxon>Chironomoidea</taxon>
        <taxon>Ceratopogonidae</taxon>
        <taxon>Ceratopogoninae</taxon>
        <taxon>Culicoides</taxon>
        <taxon>Monoculicoides</taxon>
    </lineage>
</organism>
<evidence type="ECO:0000256" key="1">
    <source>
        <dbReference type="SAM" id="SignalP"/>
    </source>
</evidence>
<feature type="chain" id="PRO_5036328637" evidence="1">
    <location>
        <begin position="26"/>
        <end position="897"/>
    </location>
</feature>
<dbReference type="GO" id="GO:0006629">
    <property type="term" value="P:lipid metabolic process"/>
    <property type="evidence" value="ECO:0007669"/>
    <property type="project" value="InterPro"/>
</dbReference>
<dbReference type="Pfam" id="PF04083">
    <property type="entry name" value="Abhydro_lipase"/>
    <property type="match status" value="3"/>
</dbReference>
<accession>A0A336M115</accession>
<feature type="domain" description="Partial AB-hydrolase lipase" evidence="2">
    <location>
        <begin position="591"/>
        <end position="652"/>
    </location>
</feature>
<reference evidence="3" key="1">
    <citation type="submission" date="2018-04" db="EMBL/GenBank/DDBJ databases">
        <authorList>
            <person name="Go L.Y."/>
            <person name="Mitchell J.A."/>
        </authorList>
    </citation>
    <scope>NUCLEOTIDE SEQUENCE</scope>
    <source>
        <tissue evidence="3">Whole organism</tissue>
    </source>
</reference>
<evidence type="ECO:0000259" key="2">
    <source>
        <dbReference type="Pfam" id="PF04083"/>
    </source>
</evidence>
<proteinExistence type="predicted"/>
<dbReference type="InterPro" id="IPR029058">
    <property type="entry name" value="AB_hydrolase_fold"/>
</dbReference>
<evidence type="ECO:0000313" key="4">
    <source>
        <dbReference type="EMBL" id="SSX23740.1"/>
    </source>
</evidence>
<dbReference type="Gene3D" id="3.40.50.1820">
    <property type="entry name" value="alpha/beta hydrolase"/>
    <property type="match status" value="6"/>
</dbReference>
<dbReference type="VEuPathDB" id="VectorBase:CSON009489"/>
<gene>
    <name evidence="4" type="primary">CSON009489</name>
</gene>
<name>A0A336M115_CULSO</name>
<dbReference type="EMBL" id="UFQS01000377">
    <property type="protein sequence ID" value="SSX03374.1"/>
    <property type="molecule type" value="Genomic_DNA"/>
</dbReference>